<evidence type="ECO:0000259" key="8">
    <source>
        <dbReference type="Pfam" id="PF00924"/>
    </source>
</evidence>
<dbReference type="AlphaFoldDB" id="A0A0H0XLC2"/>
<dbReference type="Gene3D" id="3.30.70.100">
    <property type="match status" value="1"/>
</dbReference>
<keyword evidence="7" id="KW-0813">Transport</keyword>
<dbReference type="GO" id="GO:0005886">
    <property type="term" value="C:plasma membrane"/>
    <property type="evidence" value="ECO:0007669"/>
    <property type="project" value="UniProtKB-SubCell"/>
</dbReference>
<dbReference type="Gene3D" id="2.30.30.60">
    <property type="match status" value="1"/>
</dbReference>
<dbReference type="InterPro" id="IPR006685">
    <property type="entry name" value="MscS_channel_2nd"/>
</dbReference>
<dbReference type="PATRIC" id="fig|874156.12.peg.2225"/>
<evidence type="ECO:0000256" key="6">
    <source>
        <dbReference type="ARBA" id="ARBA00023136"/>
    </source>
</evidence>
<dbReference type="InterPro" id="IPR011066">
    <property type="entry name" value="MscS_channel_C_sf"/>
</dbReference>
<evidence type="ECO:0000256" key="5">
    <source>
        <dbReference type="ARBA" id="ARBA00022989"/>
    </source>
</evidence>
<feature type="domain" description="Mechanosensitive ion channel MscS C-terminal" evidence="9">
    <location>
        <begin position="183"/>
        <end position="266"/>
    </location>
</feature>
<dbReference type="SUPFAM" id="SSF82861">
    <property type="entry name" value="Mechanosensitive channel protein MscS (YggB), transmembrane region"/>
    <property type="match status" value="1"/>
</dbReference>
<dbReference type="GO" id="GO:0008381">
    <property type="term" value="F:mechanosensitive monoatomic ion channel activity"/>
    <property type="evidence" value="ECO:0007669"/>
    <property type="project" value="InterPro"/>
</dbReference>
<evidence type="ECO:0000259" key="9">
    <source>
        <dbReference type="Pfam" id="PF21082"/>
    </source>
</evidence>
<comment type="similarity">
    <text evidence="2 7">Belongs to the MscS (TC 1.A.23) family.</text>
</comment>
<dbReference type="Pfam" id="PF21082">
    <property type="entry name" value="MS_channel_3rd"/>
    <property type="match status" value="1"/>
</dbReference>
<evidence type="ECO:0000256" key="2">
    <source>
        <dbReference type="ARBA" id="ARBA00008017"/>
    </source>
</evidence>
<dbReference type="PANTHER" id="PTHR30221">
    <property type="entry name" value="SMALL-CONDUCTANCE MECHANOSENSITIVE CHANNEL"/>
    <property type="match status" value="1"/>
</dbReference>
<dbReference type="SUPFAM" id="SSF50182">
    <property type="entry name" value="Sm-like ribonucleoproteins"/>
    <property type="match status" value="1"/>
</dbReference>
<sequence>MNYIDTLQNQVQGMAQGFVAVLPNLVIALIVLIITWLVAKFATGIADRLIGNTSMRPSLKKLVETLVKLAIWLIGILIAAAVAIPGFTPAGAIAGLGIGAVAIGFAFQDIFENFLAGVLIMLREKMRIGDVIEVEGIIGRVENITLRETHLRQMSNELTIMPNAMIFKSPVKILTDDERARTEIIVGVDYTADLDQSEQVLRSAVEGLDGIDMEKGVEVYAIEFGGSSINFKIRFWSGSKPRDGWQARHLAIKSIKKALDNAGIGIPFPIVTNMFPDALRVEQKTVGKFSNEG</sequence>
<dbReference type="SUPFAM" id="SSF82689">
    <property type="entry name" value="Mechanosensitive channel protein MscS (YggB), C-terminal domain"/>
    <property type="match status" value="1"/>
</dbReference>
<dbReference type="Proteomes" id="UP000053455">
    <property type="component" value="Unassembled WGS sequence"/>
</dbReference>
<comment type="subunit">
    <text evidence="7">Homoheptamer.</text>
</comment>
<dbReference type="InterPro" id="IPR008910">
    <property type="entry name" value="MSC_TM_helix"/>
</dbReference>
<evidence type="ECO:0000256" key="7">
    <source>
        <dbReference type="RuleBase" id="RU369025"/>
    </source>
</evidence>
<comment type="caution">
    <text evidence="10">The sequence shown here is derived from an EMBL/GenBank/DDBJ whole genome shotgun (WGS) entry which is preliminary data.</text>
</comment>
<keyword evidence="3" id="KW-1003">Cell membrane</keyword>
<keyword evidence="7" id="KW-0997">Cell inner membrane</keyword>
<dbReference type="PANTHER" id="PTHR30221:SF1">
    <property type="entry name" value="SMALL-CONDUCTANCE MECHANOSENSITIVE CHANNEL"/>
    <property type="match status" value="1"/>
</dbReference>
<gene>
    <name evidence="10" type="ORF">AAV99_10850</name>
</gene>
<comment type="function">
    <text evidence="7">Mechanosensitive channel that participates in the regulation of osmotic pressure changes within the cell, opening in response to stretch forces in the membrane lipid bilayer, without the need for other proteins. Contributes to normal resistance to hypoosmotic shock. Forms an ion channel of 1.0 nanosiemens conductance with a slight preference for anions.</text>
</comment>
<comment type="caution">
    <text evidence="7">Lacks conserved residue(s) required for the propagation of feature annotation.</text>
</comment>
<dbReference type="InterPro" id="IPR010920">
    <property type="entry name" value="LSM_dom_sf"/>
</dbReference>
<keyword evidence="4 7" id="KW-0812">Transmembrane</keyword>
<feature type="domain" description="Mechanosensitive ion channel MscS" evidence="8">
    <location>
        <begin position="109"/>
        <end position="171"/>
    </location>
</feature>
<evidence type="ECO:0000256" key="3">
    <source>
        <dbReference type="ARBA" id="ARBA00022475"/>
    </source>
</evidence>
<dbReference type="STRING" id="874156.GCA_001021555_02267"/>
<keyword evidence="11" id="KW-1185">Reference proteome</keyword>
<keyword evidence="6 7" id="KW-0472">Membrane</keyword>
<keyword evidence="7" id="KW-0406">Ion transport</keyword>
<comment type="subcellular location">
    <subcellularLocation>
        <location evidence="7">Cell inner membrane</location>
        <topology evidence="7">Multi-pass membrane protein</topology>
    </subcellularLocation>
    <subcellularLocation>
        <location evidence="1">Cell membrane</location>
        <topology evidence="1">Multi-pass membrane protein</topology>
    </subcellularLocation>
</comment>
<dbReference type="InterPro" id="IPR049278">
    <property type="entry name" value="MS_channel_C"/>
</dbReference>
<dbReference type="Pfam" id="PF00924">
    <property type="entry name" value="MS_channel_2nd"/>
    <property type="match status" value="1"/>
</dbReference>
<organism evidence="10 11">
    <name type="scientific">Aurantiacibacter marinus</name>
    <dbReference type="NCBI Taxonomy" id="874156"/>
    <lineage>
        <taxon>Bacteria</taxon>
        <taxon>Pseudomonadati</taxon>
        <taxon>Pseudomonadota</taxon>
        <taxon>Alphaproteobacteria</taxon>
        <taxon>Sphingomonadales</taxon>
        <taxon>Erythrobacteraceae</taxon>
        <taxon>Aurantiacibacter</taxon>
    </lineage>
</organism>
<evidence type="ECO:0000256" key="4">
    <source>
        <dbReference type="ARBA" id="ARBA00022692"/>
    </source>
</evidence>
<feature type="transmembrane region" description="Helical" evidence="7">
    <location>
        <begin position="66"/>
        <end position="87"/>
    </location>
</feature>
<evidence type="ECO:0000313" key="10">
    <source>
        <dbReference type="EMBL" id="KLI63373.1"/>
    </source>
</evidence>
<reference evidence="10 11" key="1">
    <citation type="submission" date="2015-04" db="EMBL/GenBank/DDBJ databases">
        <title>The draft genome sequence of Erythrobacter marinus HWDM-33.</title>
        <authorList>
            <person name="Zhuang L."/>
            <person name="Liu Y."/>
            <person name="Shao Z."/>
        </authorList>
    </citation>
    <scope>NUCLEOTIDE SEQUENCE [LARGE SCALE GENOMIC DNA]</scope>
    <source>
        <strain evidence="10 11">HWDM-33</strain>
    </source>
</reference>
<dbReference type="EMBL" id="LBHU01000003">
    <property type="protein sequence ID" value="KLI63373.1"/>
    <property type="molecule type" value="Genomic_DNA"/>
</dbReference>
<evidence type="ECO:0000256" key="1">
    <source>
        <dbReference type="ARBA" id="ARBA00004651"/>
    </source>
</evidence>
<keyword evidence="7" id="KW-0407">Ion channel</keyword>
<accession>A0A0H0XLC2</accession>
<evidence type="ECO:0000313" key="11">
    <source>
        <dbReference type="Proteomes" id="UP000053455"/>
    </source>
</evidence>
<dbReference type="Gene3D" id="1.10.287.1260">
    <property type="match status" value="1"/>
</dbReference>
<dbReference type="InterPro" id="IPR011014">
    <property type="entry name" value="MscS_channel_TM-2"/>
</dbReference>
<name>A0A0H0XLC2_9SPHN</name>
<dbReference type="InterPro" id="IPR045275">
    <property type="entry name" value="MscS_archaea/bacteria_type"/>
</dbReference>
<proteinExistence type="inferred from homology"/>
<protein>
    <recommendedName>
        <fullName evidence="7">Small-conductance mechanosensitive channel</fullName>
    </recommendedName>
</protein>
<dbReference type="RefSeq" id="WP_047094268.1">
    <property type="nucleotide sequence ID" value="NZ_LBHU01000003.1"/>
</dbReference>
<dbReference type="OrthoDB" id="9814206at2"/>
<keyword evidence="5 7" id="KW-1133">Transmembrane helix</keyword>
<feature type="transmembrane region" description="Helical" evidence="7">
    <location>
        <begin position="93"/>
        <end position="122"/>
    </location>
</feature>
<dbReference type="InterPro" id="IPR023408">
    <property type="entry name" value="MscS_beta-dom_sf"/>
</dbReference>
<feature type="transmembrane region" description="Helical" evidence="7">
    <location>
        <begin position="20"/>
        <end position="45"/>
    </location>
</feature>
<dbReference type="Pfam" id="PF05552">
    <property type="entry name" value="MS_channel_1st_1"/>
    <property type="match status" value="1"/>
</dbReference>